<organism evidence="1 2">
    <name type="scientific">Leisingera aquaemixtae</name>
    <dbReference type="NCBI Taxonomy" id="1396826"/>
    <lineage>
        <taxon>Bacteria</taxon>
        <taxon>Pseudomonadati</taxon>
        <taxon>Pseudomonadota</taxon>
        <taxon>Alphaproteobacteria</taxon>
        <taxon>Rhodobacterales</taxon>
        <taxon>Roseobacteraceae</taxon>
        <taxon>Leisingera</taxon>
    </lineage>
</organism>
<dbReference type="InterPro" id="IPR024747">
    <property type="entry name" value="Pyridox_Oxase-rel"/>
</dbReference>
<dbReference type="Pfam" id="PF12900">
    <property type="entry name" value="Pyridox_ox_2"/>
    <property type="match status" value="1"/>
</dbReference>
<accession>A0A0P1HA15</accession>
<dbReference type="PANTHER" id="PTHR34071">
    <property type="entry name" value="5-NITROIMIDAZOLE ANTIBIOTICS RESISTANCE PROTEIN, NIMA-FAMILY-RELATED PROTEIN-RELATED"/>
    <property type="match status" value="1"/>
</dbReference>
<dbReference type="RefSeq" id="WP_058286357.1">
    <property type="nucleotide sequence ID" value="NZ_CYSR01000022.1"/>
</dbReference>
<proteinExistence type="predicted"/>
<name>A0A0P1HA15_9RHOB</name>
<protein>
    <submittedName>
        <fullName evidence="1">Putative flavin-nucleotide-binding protein</fullName>
    </submittedName>
</protein>
<dbReference type="SUPFAM" id="SSF50475">
    <property type="entry name" value="FMN-binding split barrel"/>
    <property type="match status" value="1"/>
</dbReference>
<sequence>MRQPDTETALKTERSRLRRAHERGLYDRETVYQVLDAMPLAHIGYQINGAPSVLPTLQWREGDHVYWHGSAASRAIRAMEGAEVCLTVTCMDGYVLARSAFHHSVNFRSAMLFGVAEKVTDEDAKAASLKAMVDHIFPGRWDALRPMTRQELKATALMRMPIEEGAAKIRSGAPKDDEEDYALPIWAGVVPMAMELKPPQPDPANLEGVAMPDHLSRIRIG</sequence>
<evidence type="ECO:0000313" key="2">
    <source>
        <dbReference type="Proteomes" id="UP000051326"/>
    </source>
</evidence>
<dbReference type="Proteomes" id="UP000051326">
    <property type="component" value="Unassembled WGS sequence"/>
</dbReference>
<gene>
    <name evidence="1" type="ORF">PHA8399_02392</name>
</gene>
<dbReference type="AlphaFoldDB" id="A0A0P1HA15"/>
<dbReference type="PANTHER" id="PTHR34071:SF2">
    <property type="entry name" value="FLAVIN-NUCLEOTIDE-BINDING PROTEIN"/>
    <property type="match status" value="1"/>
</dbReference>
<dbReference type="EMBL" id="CYSR01000022">
    <property type="protein sequence ID" value="CUI00265.1"/>
    <property type="molecule type" value="Genomic_DNA"/>
</dbReference>
<dbReference type="InterPro" id="IPR012349">
    <property type="entry name" value="Split_barrel_FMN-bd"/>
</dbReference>
<evidence type="ECO:0000313" key="1">
    <source>
        <dbReference type="EMBL" id="CUI00265.1"/>
    </source>
</evidence>
<reference evidence="1 2" key="1">
    <citation type="submission" date="2015-09" db="EMBL/GenBank/DDBJ databases">
        <authorList>
            <consortium name="Swine Surveillance"/>
        </authorList>
    </citation>
    <scope>NUCLEOTIDE SEQUENCE [LARGE SCALE GENOMIC DNA]</scope>
    <source>
        <strain evidence="1 2">CECT 8399</strain>
    </source>
</reference>
<dbReference type="Gene3D" id="2.30.110.10">
    <property type="entry name" value="Electron Transport, Fmn-binding Protein, Chain A"/>
    <property type="match status" value="1"/>
</dbReference>